<dbReference type="GO" id="GO:0043001">
    <property type="term" value="P:Golgi to plasma membrane protein transport"/>
    <property type="evidence" value="ECO:0007669"/>
    <property type="project" value="TreeGrafter"/>
</dbReference>
<accession>A0AAN7ZZ32</accession>
<evidence type="ECO:0000256" key="2">
    <source>
        <dbReference type="SAM" id="MobiDB-lite"/>
    </source>
</evidence>
<gene>
    <name evidence="3" type="ORF">LTR97_010402</name>
</gene>
<dbReference type="EMBL" id="JAVRQU010000018">
    <property type="protein sequence ID" value="KAK5692926.1"/>
    <property type="molecule type" value="Genomic_DNA"/>
</dbReference>
<organism evidence="3 4">
    <name type="scientific">Elasticomyces elasticus</name>
    <dbReference type="NCBI Taxonomy" id="574655"/>
    <lineage>
        <taxon>Eukaryota</taxon>
        <taxon>Fungi</taxon>
        <taxon>Dikarya</taxon>
        <taxon>Ascomycota</taxon>
        <taxon>Pezizomycotina</taxon>
        <taxon>Dothideomycetes</taxon>
        <taxon>Dothideomycetidae</taxon>
        <taxon>Mycosphaerellales</taxon>
        <taxon>Teratosphaeriaceae</taxon>
        <taxon>Elasticomyces</taxon>
    </lineage>
</organism>
<protein>
    <submittedName>
        <fullName evidence="3">Uncharacterized protein</fullName>
    </submittedName>
</protein>
<comment type="similarity">
    <text evidence="1">Belongs to the PHAF1 family.</text>
</comment>
<dbReference type="Pfam" id="PF03676">
    <property type="entry name" value="PHAF1"/>
    <property type="match status" value="2"/>
</dbReference>
<sequence length="499" mass="54728">MAALKPVAVVPGYSLGPFTLGTALHEVLTLVKEDKLQYPIINLHHSLVEPLTTPVVVSLPENGLRLQFDGPDQRLRLIEVLDFGKVKLQHKGSDFIKVHEDSPPLSGPVFKRVYSLLGPSFPGEYNPPRDRSRHGTYALSWPGVAFNFPLLDSEWSDSKDHVSLLGSHVALPATSMALFEGQSWPEARRDLFVKQPVGPRSSMLASRPKDGLPVEIEHAHVQADGSVDLLRDGPAGVFAIVLNETTTQDLITELGPPDAHHKREERGATPDQDGHKRTGSTSWPLTNGRPHIGSQPSSYSSTGTDTFETDFDSGDAEEDASDRASRQRFWCYFAHGMDILVGPPVDKVKPAERKDRTPLGTSQYLVVLKVIVHGNVPGSYAFNRHRRLRWSISSPIDTSTSSNFLTSEHNFEHDIKPVLMAVYADTATGSEMGRGMVVNRTWGPEGSSESSFYLPDAEEDLEDAGGSSEQWLGNTKLYAFPGLTFEVLENGAMSALTVC</sequence>
<feature type="compositionally biased region" description="Polar residues" evidence="2">
    <location>
        <begin position="294"/>
        <end position="306"/>
    </location>
</feature>
<comment type="caution">
    <text evidence="3">The sequence shown here is derived from an EMBL/GenBank/DDBJ whole genome shotgun (WGS) entry which is preliminary data.</text>
</comment>
<evidence type="ECO:0000313" key="4">
    <source>
        <dbReference type="Proteomes" id="UP001310594"/>
    </source>
</evidence>
<dbReference type="InterPro" id="IPR039156">
    <property type="entry name" value="PHAF1/BROMI"/>
</dbReference>
<dbReference type="Proteomes" id="UP001310594">
    <property type="component" value="Unassembled WGS sequence"/>
</dbReference>
<feature type="region of interest" description="Disordered" evidence="2">
    <location>
        <begin position="252"/>
        <end position="320"/>
    </location>
</feature>
<feature type="compositionally biased region" description="Acidic residues" evidence="2">
    <location>
        <begin position="307"/>
        <end position="320"/>
    </location>
</feature>
<proteinExistence type="inferred from homology"/>
<evidence type="ECO:0000256" key="1">
    <source>
        <dbReference type="ARBA" id="ARBA00024339"/>
    </source>
</evidence>
<feature type="compositionally biased region" description="Basic and acidic residues" evidence="2">
    <location>
        <begin position="258"/>
        <end position="276"/>
    </location>
</feature>
<reference evidence="3" key="1">
    <citation type="submission" date="2023-08" db="EMBL/GenBank/DDBJ databases">
        <title>Black Yeasts Isolated from many extreme environments.</title>
        <authorList>
            <person name="Coleine C."/>
            <person name="Stajich J.E."/>
            <person name="Selbmann L."/>
        </authorList>
    </citation>
    <scope>NUCLEOTIDE SEQUENCE</scope>
    <source>
        <strain evidence="3">CCFEE 5810</strain>
    </source>
</reference>
<evidence type="ECO:0000313" key="3">
    <source>
        <dbReference type="EMBL" id="KAK5692926.1"/>
    </source>
</evidence>
<name>A0AAN7ZZ32_9PEZI</name>
<dbReference type="PANTHER" id="PTHR13465:SF2">
    <property type="entry name" value="PHAGOSOME ASSEMBLY FACTOR 1"/>
    <property type="match status" value="1"/>
</dbReference>
<dbReference type="InterPro" id="IPR005373">
    <property type="entry name" value="PHAF1"/>
</dbReference>
<dbReference type="GO" id="GO:0005802">
    <property type="term" value="C:trans-Golgi network"/>
    <property type="evidence" value="ECO:0007669"/>
    <property type="project" value="TreeGrafter"/>
</dbReference>
<dbReference type="AlphaFoldDB" id="A0AAN7ZZ32"/>
<dbReference type="PANTHER" id="PTHR13465">
    <property type="entry name" value="UPF0183 PROTEIN"/>
    <property type="match status" value="1"/>
</dbReference>